<protein>
    <recommendedName>
        <fullName evidence="4">Immunity protein</fullName>
    </recommendedName>
</protein>
<organism evidence="2 3">
    <name type="scientific">Pediococcus claussenii (strain ATCC BAA-344 / DSM 14800 / JCM 18046 / KCTC 3811 / LMG 21948 / P06)</name>
    <dbReference type="NCBI Taxonomy" id="701521"/>
    <lineage>
        <taxon>Bacteria</taxon>
        <taxon>Bacillati</taxon>
        <taxon>Bacillota</taxon>
        <taxon>Bacilli</taxon>
        <taxon>Lactobacillales</taxon>
        <taxon>Lactobacillaceae</taxon>
        <taxon>Pediococcus</taxon>
    </lineage>
</organism>
<dbReference type="Proteomes" id="UP000005444">
    <property type="component" value="Chromosome"/>
</dbReference>
<dbReference type="STRING" id="701521.PECL_350"/>
<reference evidence="2 3" key="1">
    <citation type="journal article" date="2012" name="J. Bacteriol.">
        <title>Complete Genome Sequence of the Beer Spoilage Organism Pediococcus claussenii ATCC BAA-344T.</title>
        <authorList>
            <person name="Pittet V."/>
            <person name="Abegunde T."/>
            <person name="Marfleet T."/>
            <person name="Haakensen M."/>
            <person name="Morrow K."/>
            <person name="Jayaprakash T."/>
            <person name="Schroeder K."/>
            <person name="Trost B."/>
            <person name="Byrns S."/>
            <person name="Bergsveinson J."/>
            <person name="Kusalik A."/>
            <person name="Ziola B."/>
        </authorList>
    </citation>
    <scope>NUCLEOTIDE SEQUENCE [LARGE SCALE GENOMIC DNA]</scope>
    <source>
        <strain evidence="2 3">ATCC BAA-344</strain>
    </source>
</reference>
<feature type="transmembrane region" description="Helical" evidence="1">
    <location>
        <begin position="5"/>
        <end position="22"/>
    </location>
</feature>
<proteinExistence type="predicted"/>
<sequence length="66" mass="7282">MLERLTGIVFLLLGAWEFYTIYKSFLTLKGKGGKSASNFIPLALLGSGFFGVALFVVGILLMFKQF</sequence>
<evidence type="ECO:0000313" key="2">
    <source>
        <dbReference type="EMBL" id="AEV94661.1"/>
    </source>
</evidence>
<keyword evidence="1" id="KW-0472">Membrane</keyword>
<dbReference type="HOGENOM" id="CLU_196714_0_0_9"/>
<name>G8PB32_PEDCP</name>
<evidence type="ECO:0008006" key="4">
    <source>
        <dbReference type="Google" id="ProtNLM"/>
    </source>
</evidence>
<dbReference type="RefSeq" id="WP_014214859.1">
    <property type="nucleotide sequence ID" value="NC_016605.1"/>
</dbReference>
<evidence type="ECO:0000256" key="1">
    <source>
        <dbReference type="SAM" id="Phobius"/>
    </source>
</evidence>
<evidence type="ECO:0000313" key="3">
    <source>
        <dbReference type="Proteomes" id="UP000005444"/>
    </source>
</evidence>
<dbReference type="PATRIC" id="fig|701521.8.peg.329"/>
<keyword evidence="3" id="KW-1185">Reference proteome</keyword>
<feature type="transmembrane region" description="Helical" evidence="1">
    <location>
        <begin position="42"/>
        <end position="63"/>
    </location>
</feature>
<keyword evidence="1" id="KW-1133">Transmembrane helix</keyword>
<keyword evidence="1" id="KW-0812">Transmembrane</keyword>
<dbReference type="KEGG" id="pce:PECL_350"/>
<gene>
    <name evidence="2" type="ordered locus">PECL_350</name>
</gene>
<dbReference type="EMBL" id="CP003137">
    <property type="protein sequence ID" value="AEV94661.1"/>
    <property type="molecule type" value="Genomic_DNA"/>
</dbReference>
<accession>G8PB32</accession>
<dbReference type="AlphaFoldDB" id="G8PB32"/>